<sequence>MARMAQLMDGHMIQTKTNLINVYSRLFVLEF</sequence>
<keyword evidence="1" id="KW-0176">Collagen</keyword>
<proteinExistence type="predicted"/>
<evidence type="ECO:0000313" key="1">
    <source>
        <dbReference type="EMBL" id="JAS02313.1"/>
    </source>
</evidence>
<protein>
    <submittedName>
        <fullName evidence="1">Collagen alpha-5 chain-like protein isoform x1</fullName>
    </submittedName>
</protein>
<accession>A0A171ANZ7</accession>
<dbReference type="AlphaFoldDB" id="A0A171ANZ7"/>
<reference evidence="1" key="1">
    <citation type="submission" date="2016-04" db="EMBL/GenBank/DDBJ databases">
        <authorList>
            <person name="Calderon-Fernandez G.M.Sr."/>
        </authorList>
    </citation>
    <scope>NUCLEOTIDE SEQUENCE</scope>
    <source>
        <strain evidence="1">Int1</strain>
        <tissue evidence="1">Integument</tissue>
    </source>
</reference>
<dbReference type="EMBL" id="GEMB01000827">
    <property type="protein sequence ID" value="JAS02313.1"/>
    <property type="molecule type" value="Transcribed_RNA"/>
</dbReference>
<reference evidence="1" key="2">
    <citation type="journal article" date="2017" name="J. Med. Entomol.">
        <title>Transcriptome Analysis of the Triatoma infestans (Hemiptera: Reduviidae) Integument.</title>
        <authorList>
            <person name="Calderon-Fernandez G.M."/>
            <person name="Moriconi D.E."/>
            <person name="Dulbecco A.B."/>
            <person name="Juarez M.P."/>
        </authorList>
    </citation>
    <scope>NUCLEOTIDE SEQUENCE</scope>
    <source>
        <strain evidence="1">Int1</strain>
        <tissue evidence="1">Integument</tissue>
    </source>
</reference>
<organism evidence="1">
    <name type="scientific">Triatoma infestans</name>
    <name type="common">Assassin bug</name>
    <dbReference type="NCBI Taxonomy" id="30076"/>
    <lineage>
        <taxon>Eukaryota</taxon>
        <taxon>Metazoa</taxon>
        <taxon>Ecdysozoa</taxon>
        <taxon>Arthropoda</taxon>
        <taxon>Hexapoda</taxon>
        <taxon>Insecta</taxon>
        <taxon>Pterygota</taxon>
        <taxon>Neoptera</taxon>
        <taxon>Paraneoptera</taxon>
        <taxon>Hemiptera</taxon>
        <taxon>Heteroptera</taxon>
        <taxon>Panheteroptera</taxon>
        <taxon>Cimicomorpha</taxon>
        <taxon>Reduviidae</taxon>
        <taxon>Triatominae</taxon>
        <taxon>Triatoma</taxon>
    </lineage>
</organism>
<dbReference type="GO" id="GO:0005581">
    <property type="term" value="C:collagen trimer"/>
    <property type="evidence" value="ECO:0007669"/>
    <property type="project" value="UniProtKB-KW"/>
</dbReference>
<name>A0A171ANZ7_TRIIF</name>